<dbReference type="SUPFAM" id="SSF51905">
    <property type="entry name" value="FAD/NAD(P)-binding domain"/>
    <property type="match status" value="1"/>
</dbReference>
<dbReference type="Gene3D" id="3.30.390.30">
    <property type="match status" value="1"/>
</dbReference>
<feature type="domain" description="Pyridine nucleotide-disulphide oxidoreductase dimerisation" evidence="14">
    <location>
        <begin position="345"/>
        <end position="452"/>
    </location>
</feature>
<keyword evidence="9" id="KW-0521">NADP</keyword>
<dbReference type="InterPro" id="IPR001100">
    <property type="entry name" value="Pyr_nuc-diS_OxRdtase"/>
</dbReference>
<dbReference type="PANTHER" id="PTHR22912">
    <property type="entry name" value="DISULFIDE OXIDOREDUCTASE"/>
    <property type="match status" value="1"/>
</dbReference>
<keyword evidence="10 16" id="KW-0560">Oxidoreductase</keyword>
<dbReference type="OrthoDB" id="9800167at2"/>
<keyword evidence="7" id="KW-0285">Flavoprotein</keyword>
<dbReference type="GO" id="GO:0003957">
    <property type="term" value="F:NAD(P)+ transhydrogenase (Si-specific) activity"/>
    <property type="evidence" value="ECO:0007669"/>
    <property type="project" value="UniProtKB-EC"/>
</dbReference>
<dbReference type="STRING" id="1286106.MPL1_12568"/>
<protein>
    <recommendedName>
        <fullName evidence="5">Soluble pyridine nucleotide transhydrogenase</fullName>
        <ecNumber evidence="4">1.6.1.1</ecNumber>
    </recommendedName>
    <alternativeName>
        <fullName evidence="12">NAD(P)(+) transhydrogenase [B-specific]</fullName>
    </alternativeName>
</protein>
<dbReference type="RefSeq" id="WP_009727454.1">
    <property type="nucleotide sequence ID" value="NZ_APHR01000077.1"/>
</dbReference>
<evidence type="ECO:0000259" key="14">
    <source>
        <dbReference type="Pfam" id="PF02852"/>
    </source>
</evidence>
<dbReference type="InterPro" id="IPR023753">
    <property type="entry name" value="FAD/NAD-binding_dom"/>
</dbReference>
<feature type="domain" description="FAD/NAD(P)-binding" evidence="15">
    <location>
        <begin position="6"/>
        <end position="326"/>
    </location>
</feature>
<feature type="binding site" evidence="13">
    <location>
        <begin position="182"/>
        <end position="189"/>
    </location>
    <ligand>
        <name>NAD(+)</name>
        <dbReference type="ChEBI" id="CHEBI:57540"/>
    </ligand>
</feature>
<keyword evidence="13" id="KW-0547">Nucleotide-binding</keyword>
<dbReference type="PIRSF" id="PIRSF000350">
    <property type="entry name" value="Mercury_reductase_MerA"/>
    <property type="match status" value="1"/>
</dbReference>
<dbReference type="GO" id="GO:0004148">
    <property type="term" value="F:dihydrolipoyl dehydrogenase (NADH) activity"/>
    <property type="evidence" value="ECO:0007669"/>
    <property type="project" value="TreeGrafter"/>
</dbReference>
<evidence type="ECO:0000313" key="17">
    <source>
        <dbReference type="Proteomes" id="UP000012019"/>
    </source>
</evidence>
<evidence type="ECO:0000256" key="5">
    <source>
        <dbReference type="ARBA" id="ARBA00016603"/>
    </source>
</evidence>
<dbReference type="InterPro" id="IPR016156">
    <property type="entry name" value="FAD/NAD-linked_Rdtase_dimer_sf"/>
</dbReference>
<dbReference type="eggNOG" id="COG1249">
    <property type="taxonomic scope" value="Bacteria"/>
</dbReference>
<evidence type="ECO:0000256" key="12">
    <source>
        <dbReference type="ARBA" id="ARBA00031183"/>
    </source>
</evidence>
<dbReference type="FunFam" id="3.30.390.30:FF:000001">
    <property type="entry name" value="Dihydrolipoyl dehydrogenase"/>
    <property type="match status" value="1"/>
</dbReference>
<comment type="cofactor">
    <cofactor evidence="13">
        <name>FAD</name>
        <dbReference type="ChEBI" id="CHEBI:57692"/>
    </cofactor>
    <text evidence="13">Binds 1 FAD per subunit.</text>
</comment>
<evidence type="ECO:0000256" key="7">
    <source>
        <dbReference type="ARBA" id="ARBA00022630"/>
    </source>
</evidence>
<dbReference type="GO" id="GO:0006103">
    <property type="term" value="P:2-oxoglutarate metabolic process"/>
    <property type="evidence" value="ECO:0007669"/>
    <property type="project" value="TreeGrafter"/>
</dbReference>
<sequence length="469" mass="50920">MSEYDYDFIVIGSGPAGQKSAIQAAKAGKSVAIIEQDSMFGGACVHKGTIPSKTLRENALRVKNMRQTAALAKFSLDENTEMVTLIDRLDEVLKSHHTYMLEQITRNHVVRLHARARFVDRYSLALTHVDGSLQTIRAPHIIIATGSYPRNPDNVPIDHEHILDSDSILSMLYLPSSLTVLGGGVIASEYASIFQALGVQVTMIDRYPNPLGFLDKDMTDTFVRAFEAMGGTWLGSEQVSKVYWDGISQVVTECESGRVVTSQKLLCAAGRLANVDHLDLENAGLSVNERGLISVNERLQTAVDNIYAAGDVIGSPSLASASMEQGRRATCNILGLETAQFSHLIPAGIYSIPELSSVGLTEQQARQQDADILVGIAHFSEVARGQISGNTEGMLKIVADRSGREILGIMCVGEGATELIHTGQMAMLKGAEVDIFVENTFNFPTLAEAYRIAALDILSQRPRDTRLSV</sequence>
<dbReference type="GO" id="GO:0005829">
    <property type="term" value="C:cytosol"/>
    <property type="evidence" value="ECO:0007669"/>
    <property type="project" value="TreeGrafter"/>
</dbReference>
<evidence type="ECO:0000256" key="6">
    <source>
        <dbReference type="ARBA" id="ARBA00022490"/>
    </source>
</evidence>
<dbReference type="GO" id="GO:0050660">
    <property type="term" value="F:flavin adenine dinucleotide binding"/>
    <property type="evidence" value="ECO:0007669"/>
    <property type="project" value="TreeGrafter"/>
</dbReference>
<evidence type="ECO:0000313" key="16">
    <source>
        <dbReference type="EMBL" id="EMR12029.1"/>
    </source>
</evidence>
<keyword evidence="6" id="KW-0963">Cytoplasm</keyword>
<comment type="function">
    <text evidence="1">Conversion of NADPH, generated by peripheral catabolic pathways, to NADH, which can enter the respiratory chain for energy generation.</text>
</comment>
<evidence type="ECO:0000259" key="15">
    <source>
        <dbReference type="Pfam" id="PF07992"/>
    </source>
</evidence>
<dbReference type="EC" id="1.6.1.1" evidence="4"/>
<accession>M7PNI1</accession>
<feature type="binding site" evidence="13">
    <location>
        <begin position="145"/>
        <end position="147"/>
    </location>
    <ligand>
        <name>FAD</name>
        <dbReference type="ChEBI" id="CHEBI:57692"/>
    </ligand>
</feature>
<keyword evidence="11 13" id="KW-0520">NAD</keyword>
<dbReference type="EMBL" id="APHR01000077">
    <property type="protein sequence ID" value="EMR12029.1"/>
    <property type="molecule type" value="Genomic_DNA"/>
</dbReference>
<dbReference type="AlphaFoldDB" id="M7PNI1"/>
<dbReference type="SUPFAM" id="SSF55424">
    <property type="entry name" value="FAD/NAD-linked reductases, dimerisation (C-terminal) domain"/>
    <property type="match status" value="1"/>
</dbReference>
<feature type="binding site" evidence="13">
    <location>
        <position position="53"/>
    </location>
    <ligand>
        <name>FAD</name>
        <dbReference type="ChEBI" id="CHEBI:57692"/>
    </ligand>
</feature>
<comment type="subcellular location">
    <subcellularLocation>
        <location evidence="2">Cytoplasm</location>
    </subcellularLocation>
</comment>
<gene>
    <name evidence="16" type="ORF">MPL1_12568</name>
</gene>
<dbReference type="Pfam" id="PF07992">
    <property type="entry name" value="Pyr_redox_2"/>
    <property type="match status" value="1"/>
</dbReference>
<dbReference type="PRINTS" id="PR00368">
    <property type="entry name" value="FADPNR"/>
</dbReference>
<name>M7PNI1_9GAMM</name>
<evidence type="ECO:0000256" key="1">
    <source>
        <dbReference type="ARBA" id="ARBA00002842"/>
    </source>
</evidence>
<dbReference type="PATRIC" id="fig|1286106.3.peg.2510"/>
<evidence type="ECO:0000256" key="13">
    <source>
        <dbReference type="PIRSR" id="PIRSR000350-3"/>
    </source>
</evidence>
<organism evidence="16 17">
    <name type="scientific">Methylophaga lonarensis MPL</name>
    <dbReference type="NCBI Taxonomy" id="1286106"/>
    <lineage>
        <taxon>Bacteria</taxon>
        <taxon>Pseudomonadati</taxon>
        <taxon>Pseudomonadota</taxon>
        <taxon>Gammaproteobacteria</taxon>
        <taxon>Thiotrichales</taxon>
        <taxon>Piscirickettsiaceae</taxon>
        <taxon>Methylophaga</taxon>
    </lineage>
</organism>
<keyword evidence="8 13" id="KW-0274">FAD</keyword>
<keyword evidence="17" id="KW-1185">Reference proteome</keyword>
<evidence type="ECO:0000256" key="3">
    <source>
        <dbReference type="ARBA" id="ARBA00007532"/>
    </source>
</evidence>
<evidence type="ECO:0000256" key="4">
    <source>
        <dbReference type="ARBA" id="ARBA00012772"/>
    </source>
</evidence>
<dbReference type="PRINTS" id="PR00411">
    <property type="entry name" value="PNDRDTASEI"/>
</dbReference>
<reference evidence="16 17" key="1">
    <citation type="journal article" date="2013" name="Genome Announc.">
        <title>Draft Genome Sequence of Methylophaga lonarensis MPLT, a Haloalkaliphilic (Non-Methane-Utilizing) Methylotroph.</title>
        <authorList>
            <person name="Shetty S.A."/>
            <person name="Marathe N.P."/>
            <person name="Munot H."/>
            <person name="Antony C.P."/>
            <person name="Dhotre D.P."/>
            <person name="Murrell J.C."/>
            <person name="Shouche Y.S."/>
        </authorList>
    </citation>
    <scope>NUCLEOTIDE SEQUENCE [LARGE SCALE GENOMIC DNA]</scope>
    <source>
        <strain evidence="16 17">MPL</strain>
    </source>
</reference>
<evidence type="ECO:0000256" key="10">
    <source>
        <dbReference type="ARBA" id="ARBA00023002"/>
    </source>
</evidence>
<dbReference type="PANTHER" id="PTHR22912:SF93">
    <property type="entry name" value="SOLUBLE PYRIDINE NUCLEOTIDE TRANSHYDROGENASE"/>
    <property type="match status" value="1"/>
</dbReference>
<proteinExistence type="inferred from homology"/>
<comment type="similarity">
    <text evidence="3">Belongs to the class-I pyridine nucleotide-disulfide oxidoreductase family.</text>
</comment>
<dbReference type="NCBIfam" id="NF003585">
    <property type="entry name" value="PRK05249.1"/>
    <property type="match status" value="1"/>
</dbReference>
<dbReference type="InterPro" id="IPR050151">
    <property type="entry name" value="Class-I_Pyr_Nuc-Dis_Oxidored"/>
</dbReference>
<dbReference type="Gene3D" id="3.50.50.60">
    <property type="entry name" value="FAD/NAD(P)-binding domain"/>
    <property type="match status" value="2"/>
</dbReference>
<dbReference type="InterPro" id="IPR036188">
    <property type="entry name" value="FAD/NAD-bd_sf"/>
</dbReference>
<evidence type="ECO:0000256" key="2">
    <source>
        <dbReference type="ARBA" id="ARBA00004496"/>
    </source>
</evidence>
<dbReference type="InterPro" id="IPR004099">
    <property type="entry name" value="Pyr_nucl-diS_OxRdtase_dimer"/>
</dbReference>
<feature type="binding site" evidence="13">
    <location>
        <position position="311"/>
    </location>
    <ligand>
        <name>FAD</name>
        <dbReference type="ChEBI" id="CHEBI:57692"/>
    </ligand>
</feature>
<comment type="caution">
    <text evidence="16">The sequence shown here is derived from an EMBL/GenBank/DDBJ whole genome shotgun (WGS) entry which is preliminary data.</text>
</comment>
<feature type="binding site" evidence="13">
    <location>
        <position position="270"/>
    </location>
    <ligand>
        <name>NAD(+)</name>
        <dbReference type="ChEBI" id="CHEBI:57540"/>
    </ligand>
</feature>
<dbReference type="Proteomes" id="UP000012019">
    <property type="component" value="Unassembled WGS sequence"/>
</dbReference>
<dbReference type="Pfam" id="PF02852">
    <property type="entry name" value="Pyr_redox_dim"/>
    <property type="match status" value="1"/>
</dbReference>
<evidence type="ECO:0000256" key="11">
    <source>
        <dbReference type="ARBA" id="ARBA00023027"/>
    </source>
</evidence>
<evidence type="ECO:0000256" key="8">
    <source>
        <dbReference type="ARBA" id="ARBA00022827"/>
    </source>
</evidence>
<evidence type="ECO:0000256" key="9">
    <source>
        <dbReference type="ARBA" id="ARBA00022857"/>
    </source>
</evidence>